<evidence type="ECO:0000256" key="1">
    <source>
        <dbReference type="ARBA" id="ARBA00005437"/>
    </source>
</evidence>
<keyword evidence="3" id="KW-1185">Reference proteome</keyword>
<dbReference type="InterPro" id="IPR007612">
    <property type="entry name" value="LOR"/>
</dbReference>
<evidence type="ECO:0000313" key="3">
    <source>
        <dbReference type="Proteomes" id="UP001274830"/>
    </source>
</evidence>
<dbReference type="SUPFAM" id="SSF54518">
    <property type="entry name" value="Tubby C-terminal domain-like"/>
    <property type="match status" value="1"/>
</dbReference>
<dbReference type="Proteomes" id="UP001274830">
    <property type="component" value="Unassembled WGS sequence"/>
</dbReference>
<comment type="caution">
    <text evidence="2">The sequence shown here is derived from an EMBL/GenBank/DDBJ whole genome shotgun (WGS) entry which is preliminary data.</text>
</comment>
<dbReference type="InterPro" id="IPR038595">
    <property type="entry name" value="LOR_sf"/>
</dbReference>
<name>A0AAE0WL15_9PEZI</name>
<dbReference type="Pfam" id="PF04525">
    <property type="entry name" value="LOR"/>
    <property type="match status" value="1"/>
</dbReference>
<organism evidence="2 3">
    <name type="scientific">Recurvomyces mirabilis</name>
    <dbReference type="NCBI Taxonomy" id="574656"/>
    <lineage>
        <taxon>Eukaryota</taxon>
        <taxon>Fungi</taxon>
        <taxon>Dikarya</taxon>
        <taxon>Ascomycota</taxon>
        <taxon>Pezizomycotina</taxon>
        <taxon>Dothideomycetes</taxon>
        <taxon>Dothideomycetidae</taxon>
        <taxon>Mycosphaerellales</taxon>
        <taxon>Teratosphaeriaceae</taxon>
        <taxon>Recurvomyces</taxon>
    </lineage>
</organism>
<dbReference type="Gene3D" id="2.40.160.200">
    <property type="entry name" value="LURP1-related"/>
    <property type="match status" value="1"/>
</dbReference>
<reference evidence="2" key="1">
    <citation type="submission" date="2023-07" db="EMBL/GenBank/DDBJ databases">
        <title>Black Yeasts Isolated from many extreme environments.</title>
        <authorList>
            <person name="Coleine C."/>
            <person name="Stajich J.E."/>
            <person name="Selbmann L."/>
        </authorList>
    </citation>
    <scope>NUCLEOTIDE SEQUENCE</scope>
    <source>
        <strain evidence="2">CCFEE 5485</strain>
    </source>
</reference>
<dbReference type="InterPro" id="IPR025659">
    <property type="entry name" value="Tubby-like_C"/>
</dbReference>
<gene>
    <name evidence="2" type="ORF">LTR78_006587</name>
</gene>
<comment type="similarity">
    <text evidence="1">Belongs to the LOR family.</text>
</comment>
<accession>A0AAE0WL15</accession>
<dbReference type="EMBL" id="JAUTXT010000024">
    <property type="protein sequence ID" value="KAK3673682.1"/>
    <property type="molecule type" value="Genomic_DNA"/>
</dbReference>
<evidence type="ECO:0000313" key="2">
    <source>
        <dbReference type="EMBL" id="KAK3673682.1"/>
    </source>
</evidence>
<sequence length="210" mass="23172">MPELTALQPPLHGPLAVRSEYVTAKETVVYITELDRSVLTRDFVMTNDTGSTILQVTGKTICKDMLREFEDGDGLPLLELRRRAGTWAATLPGAGLGDNIASIAFKAFFIHTKFQVVFNNLMPPSAGETHDYRDVVLLDVKGLDSSNERVQVACGGSAVMHIRRTVDQHGSRSAYKHAYGYRTRWEVTLSEGMDMSLAAMIIVVLAEQRG</sequence>
<proteinExistence type="inferred from homology"/>
<protein>
    <submittedName>
        <fullName evidence="2">Uncharacterized protein</fullName>
    </submittedName>
</protein>
<dbReference type="AlphaFoldDB" id="A0AAE0WL15"/>